<dbReference type="SMART" id="SM00116">
    <property type="entry name" value="CBS"/>
    <property type="match status" value="2"/>
</dbReference>
<dbReference type="InterPro" id="IPR036318">
    <property type="entry name" value="FAD-bd_PCMH-like_sf"/>
</dbReference>
<dbReference type="InterPro" id="IPR016169">
    <property type="entry name" value="FAD-bd_PCMH_sub2"/>
</dbReference>
<evidence type="ECO:0000256" key="8">
    <source>
        <dbReference type="ARBA" id="ARBA00023136"/>
    </source>
</evidence>
<keyword evidence="4 10" id="KW-0812">Transmembrane</keyword>
<keyword evidence="5" id="KW-0677">Repeat</keyword>
<feature type="domain" description="CBS" evidence="11">
    <location>
        <begin position="284"/>
        <end position="341"/>
    </location>
</feature>
<comment type="similarity">
    <text evidence="2">Belongs to the UPF0053 family.</text>
</comment>
<evidence type="ECO:0000256" key="2">
    <source>
        <dbReference type="ARBA" id="ARBA00006337"/>
    </source>
</evidence>
<dbReference type="Proteomes" id="UP001597120">
    <property type="component" value="Unassembled WGS sequence"/>
</dbReference>
<dbReference type="Pfam" id="PF00571">
    <property type="entry name" value="CBS"/>
    <property type="match status" value="2"/>
</dbReference>
<evidence type="ECO:0000256" key="4">
    <source>
        <dbReference type="ARBA" id="ARBA00022692"/>
    </source>
</evidence>
<feature type="domain" description="CBS" evidence="11">
    <location>
        <begin position="218"/>
        <end position="277"/>
    </location>
</feature>
<dbReference type="InterPro" id="IPR000644">
    <property type="entry name" value="CBS_dom"/>
</dbReference>
<dbReference type="InterPro" id="IPR005170">
    <property type="entry name" value="Transptr-assoc_dom"/>
</dbReference>
<evidence type="ECO:0000259" key="11">
    <source>
        <dbReference type="PROSITE" id="PS51371"/>
    </source>
</evidence>
<evidence type="ECO:0000313" key="14">
    <source>
        <dbReference type="Proteomes" id="UP001597120"/>
    </source>
</evidence>
<comment type="caution">
    <text evidence="13">The sequence shown here is derived from an EMBL/GenBank/DDBJ whole genome shotgun (WGS) entry which is preliminary data.</text>
</comment>
<dbReference type="SMART" id="SM01091">
    <property type="entry name" value="CorC_HlyC"/>
    <property type="match status" value="1"/>
</dbReference>
<dbReference type="Gene3D" id="3.10.580.10">
    <property type="entry name" value="CBS-domain"/>
    <property type="match status" value="1"/>
</dbReference>
<evidence type="ECO:0000256" key="5">
    <source>
        <dbReference type="ARBA" id="ARBA00022737"/>
    </source>
</evidence>
<dbReference type="Pfam" id="PF03471">
    <property type="entry name" value="CorC_HlyC"/>
    <property type="match status" value="1"/>
</dbReference>
<sequence length="440" mass="49387">MNLLLVMFLVLLNGFFVASEFALVKVRGSRIAQLVNEGNARAKIAQHVTSRLDAYLSACQLGITLASLGLGWVGEPAISHLIVQPILAYLNAPEYLITPVSFGVAFGTITILHIVLGELAPKTIAIVKAEQTALWLSGPLMLFYRIAYPAIWLLNGTSILLLRCIGIHPASEHDAGHTEEEIRILMKESQKSGHIDQEELTLVENIFNFSERVAREVMIPRTMMECLYTNASFEENLETVIQSKHSRYPIAQEDKDRIVGIVHSIDIYNAVLKKGKENLQLESMIRPVIHIPEAMEISQVLRVMQKEKVQIVVVVDEYGGTAGIITMEDIIEEIVGDIQDELKIERAQVEILNDRTSVDGRLLIEKVNEMFGLDISDEEVDTIGGWIYSQINGQPQIGQTVFYEDVQFQITDVEHFRIHRVDIFALPLSERMEDSQESIA</sequence>
<comment type="subcellular location">
    <subcellularLocation>
        <location evidence="1">Cell membrane</location>
        <topology evidence="1">Multi-pass membrane protein</topology>
    </subcellularLocation>
</comment>
<keyword evidence="14" id="KW-1185">Reference proteome</keyword>
<evidence type="ECO:0000259" key="12">
    <source>
        <dbReference type="PROSITE" id="PS51846"/>
    </source>
</evidence>
<evidence type="ECO:0000256" key="9">
    <source>
        <dbReference type="PROSITE-ProRule" id="PRU00703"/>
    </source>
</evidence>
<name>A0ABW3D9D7_9BACL</name>
<dbReference type="Pfam" id="PF01595">
    <property type="entry name" value="CNNM"/>
    <property type="match status" value="1"/>
</dbReference>
<evidence type="ECO:0000256" key="3">
    <source>
        <dbReference type="ARBA" id="ARBA00022475"/>
    </source>
</evidence>
<dbReference type="Gene3D" id="3.30.465.10">
    <property type="match status" value="1"/>
</dbReference>
<keyword evidence="7 9" id="KW-0129">CBS domain</keyword>
<dbReference type="SUPFAM" id="SSF56176">
    <property type="entry name" value="FAD-binding/transporter-associated domain-like"/>
    <property type="match status" value="1"/>
</dbReference>
<evidence type="ECO:0000256" key="1">
    <source>
        <dbReference type="ARBA" id="ARBA00004651"/>
    </source>
</evidence>
<dbReference type="InterPro" id="IPR046342">
    <property type="entry name" value="CBS_dom_sf"/>
</dbReference>
<feature type="domain" description="CNNM transmembrane" evidence="12">
    <location>
        <begin position="1"/>
        <end position="199"/>
    </location>
</feature>
<dbReference type="EMBL" id="JBHTIU010000039">
    <property type="protein sequence ID" value="MFD0869971.1"/>
    <property type="molecule type" value="Genomic_DNA"/>
</dbReference>
<keyword evidence="3" id="KW-1003">Cell membrane</keyword>
<dbReference type="InterPro" id="IPR051676">
    <property type="entry name" value="UPF0053_domain"/>
</dbReference>
<dbReference type="PROSITE" id="PS51371">
    <property type="entry name" value="CBS"/>
    <property type="match status" value="2"/>
</dbReference>
<evidence type="ECO:0000256" key="7">
    <source>
        <dbReference type="ARBA" id="ARBA00023122"/>
    </source>
</evidence>
<evidence type="ECO:0000256" key="6">
    <source>
        <dbReference type="ARBA" id="ARBA00022989"/>
    </source>
</evidence>
<dbReference type="InterPro" id="IPR002550">
    <property type="entry name" value="CNNM"/>
</dbReference>
<dbReference type="InterPro" id="IPR044751">
    <property type="entry name" value="Ion_transp-like_CBS"/>
</dbReference>
<dbReference type="PROSITE" id="PS51846">
    <property type="entry name" value="CNNM"/>
    <property type="match status" value="1"/>
</dbReference>
<keyword evidence="6 10" id="KW-1133">Transmembrane helix</keyword>
<organism evidence="13 14">
    <name type="scientific">Paenibacillus residui</name>
    <dbReference type="NCBI Taxonomy" id="629724"/>
    <lineage>
        <taxon>Bacteria</taxon>
        <taxon>Bacillati</taxon>
        <taxon>Bacillota</taxon>
        <taxon>Bacilli</taxon>
        <taxon>Bacillales</taxon>
        <taxon>Paenibacillaceae</taxon>
        <taxon>Paenibacillus</taxon>
    </lineage>
</organism>
<keyword evidence="8 10" id="KW-0472">Membrane</keyword>
<gene>
    <name evidence="13" type="ORF">ACFQ03_12490</name>
</gene>
<evidence type="ECO:0000256" key="10">
    <source>
        <dbReference type="PROSITE-ProRule" id="PRU01193"/>
    </source>
</evidence>
<dbReference type="RefSeq" id="WP_379288700.1">
    <property type="nucleotide sequence ID" value="NZ_JBHTIU010000039.1"/>
</dbReference>
<protein>
    <submittedName>
        <fullName evidence="13">Hemolysin family protein</fullName>
    </submittedName>
</protein>
<accession>A0ABW3D9D7</accession>
<dbReference type="SUPFAM" id="SSF54631">
    <property type="entry name" value="CBS-domain pair"/>
    <property type="match status" value="1"/>
</dbReference>
<dbReference type="PANTHER" id="PTHR43099">
    <property type="entry name" value="UPF0053 PROTEIN YRKA"/>
    <property type="match status" value="1"/>
</dbReference>
<reference evidence="14" key="1">
    <citation type="journal article" date="2019" name="Int. J. Syst. Evol. Microbiol.">
        <title>The Global Catalogue of Microorganisms (GCM) 10K type strain sequencing project: providing services to taxonomists for standard genome sequencing and annotation.</title>
        <authorList>
            <consortium name="The Broad Institute Genomics Platform"/>
            <consortium name="The Broad Institute Genome Sequencing Center for Infectious Disease"/>
            <person name="Wu L."/>
            <person name="Ma J."/>
        </authorList>
    </citation>
    <scope>NUCLEOTIDE SEQUENCE [LARGE SCALE GENOMIC DNA]</scope>
    <source>
        <strain evidence="14">CCUG 57263</strain>
    </source>
</reference>
<evidence type="ECO:0000313" key="13">
    <source>
        <dbReference type="EMBL" id="MFD0869971.1"/>
    </source>
</evidence>
<proteinExistence type="inferred from homology"/>
<dbReference type="PANTHER" id="PTHR43099:SF2">
    <property type="entry name" value="UPF0053 PROTEIN YRKA"/>
    <property type="match status" value="1"/>
</dbReference>
<dbReference type="CDD" id="cd04590">
    <property type="entry name" value="CBS_pair_CorC_HlyC_assoc"/>
    <property type="match status" value="1"/>
</dbReference>